<sequence length="379" mass="42943">MEQLLKPGNLDLEELGKRLYGVDMLIVALLKRRMDLALQVGEYKIEKGQKIFRASVESKRLAQVRAEARRCKLSPHFAASILYQAINESCKQQLIQLQNAATSRNKGQKTENDWYRMLKKNLLLLTKRWADSYDEDYDKAFFATHTYLEFEEEILRQEIKRITKKGIALDLGCATGRLAVKLASLFKQVVGYDISPHMVKKANEKVEKFPNLSFVEADIEDGIPQLDNSASLVVMNLGTASDIRDISGVLKETERVLVSGGKFFFSFYNKDALLYQWDFVPWPVGLAAEINIHKHCLDVHIGAKVLSVYARPYSVKEVKSLFSKSMKVSKVLTHPTISSILPHTLFEGKPAIQKSMTDIDYQLSMASDGAYIIVTGQKR</sequence>
<keyword evidence="1" id="KW-0489">Methyltransferase</keyword>
<keyword evidence="2" id="KW-0808">Transferase</keyword>
<dbReference type="SMART" id="SM00830">
    <property type="entry name" value="CM_2"/>
    <property type="match status" value="1"/>
</dbReference>
<dbReference type="Pfam" id="PF13847">
    <property type="entry name" value="Methyltransf_31"/>
    <property type="match status" value="1"/>
</dbReference>
<dbReference type="InterPro" id="IPR051052">
    <property type="entry name" value="Diverse_substrate_MTase"/>
</dbReference>
<proteinExistence type="predicted"/>
<dbReference type="PANTHER" id="PTHR44942">
    <property type="entry name" value="METHYLTRANSF_11 DOMAIN-CONTAINING PROTEIN"/>
    <property type="match status" value="1"/>
</dbReference>
<dbReference type="PANTHER" id="PTHR44942:SF4">
    <property type="entry name" value="METHYLTRANSFERASE TYPE 11 DOMAIN-CONTAINING PROTEIN"/>
    <property type="match status" value="1"/>
</dbReference>
<evidence type="ECO:0000256" key="2">
    <source>
        <dbReference type="ARBA" id="ARBA00022679"/>
    </source>
</evidence>
<dbReference type="EMBL" id="LCHP01000001">
    <property type="protein sequence ID" value="KKT37247.1"/>
    <property type="molecule type" value="Genomic_DNA"/>
</dbReference>
<organism evidence="4 5">
    <name type="scientific">Candidatus Nomurabacteria bacterium GW2011_GWB1_44_12</name>
    <dbReference type="NCBI Taxonomy" id="1618748"/>
    <lineage>
        <taxon>Bacteria</taxon>
        <taxon>Candidatus Nomuraibacteriota</taxon>
    </lineage>
</organism>
<dbReference type="Gene3D" id="1.20.59.10">
    <property type="entry name" value="Chorismate mutase"/>
    <property type="match status" value="1"/>
</dbReference>
<evidence type="ECO:0000313" key="5">
    <source>
        <dbReference type="Proteomes" id="UP000033815"/>
    </source>
</evidence>
<dbReference type="GO" id="GO:0004106">
    <property type="term" value="F:chorismate mutase activity"/>
    <property type="evidence" value="ECO:0007669"/>
    <property type="project" value="InterPro"/>
</dbReference>
<dbReference type="Pfam" id="PF01817">
    <property type="entry name" value="CM_2"/>
    <property type="match status" value="1"/>
</dbReference>
<dbReference type="InterPro" id="IPR029063">
    <property type="entry name" value="SAM-dependent_MTases_sf"/>
</dbReference>
<evidence type="ECO:0000256" key="1">
    <source>
        <dbReference type="ARBA" id="ARBA00022603"/>
    </source>
</evidence>
<dbReference type="SUPFAM" id="SSF53335">
    <property type="entry name" value="S-adenosyl-L-methionine-dependent methyltransferases"/>
    <property type="match status" value="1"/>
</dbReference>
<dbReference type="Gene3D" id="3.40.50.150">
    <property type="entry name" value="Vaccinia Virus protein VP39"/>
    <property type="match status" value="1"/>
</dbReference>
<dbReference type="GO" id="GO:0008757">
    <property type="term" value="F:S-adenosylmethionine-dependent methyltransferase activity"/>
    <property type="evidence" value="ECO:0007669"/>
    <property type="project" value="InterPro"/>
</dbReference>
<name>A0A837IC21_9BACT</name>
<accession>A0A837IC21</accession>
<gene>
    <name evidence="4" type="ORF">UW25_C0001G0055</name>
</gene>
<dbReference type="PROSITE" id="PS51168">
    <property type="entry name" value="CHORISMATE_MUT_2"/>
    <property type="match status" value="1"/>
</dbReference>
<evidence type="ECO:0000259" key="3">
    <source>
        <dbReference type="PROSITE" id="PS51168"/>
    </source>
</evidence>
<reference evidence="4 5" key="1">
    <citation type="journal article" date="2015" name="Nature">
        <title>rRNA introns, odd ribosomes, and small enigmatic genomes across a large radiation of phyla.</title>
        <authorList>
            <person name="Brown C.T."/>
            <person name="Hug L.A."/>
            <person name="Thomas B.C."/>
            <person name="Sharon I."/>
            <person name="Castelle C.J."/>
            <person name="Singh A."/>
            <person name="Wilkins M.J."/>
            <person name="Williams K.H."/>
            <person name="Banfield J.F."/>
        </authorList>
    </citation>
    <scope>NUCLEOTIDE SEQUENCE [LARGE SCALE GENOMIC DNA]</scope>
</reference>
<dbReference type="SUPFAM" id="SSF48600">
    <property type="entry name" value="Chorismate mutase II"/>
    <property type="match status" value="1"/>
</dbReference>
<dbReference type="InterPro" id="IPR036263">
    <property type="entry name" value="Chorismate_II_sf"/>
</dbReference>
<protein>
    <recommendedName>
        <fullName evidence="3">Chorismate mutase domain-containing protein</fullName>
    </recommendedName>
</protein>
<dbReference type="CDD" id="cd02440">
    <property type="entry name" value="AdoMet_MTases"/>
    <property type="match status" value="1"/>
</dbReference>
<dbReference type="InterPro" id="IPR036979">
    <property type="entry name" value="CM_dom_sf"/>
</dbReference>
<comment type="caution">
    <text evidence="4">The sequence shown here is derived from an EMBL/GenBank/DDBJ whole genome shotgun (WGS) entry which is preliminary data.</text>
</comment>
<dbReference type="AlphaFoldDB" id="A0A837IC21"/>
<feature type="domain" description="Chorismate mutase" evidence="3">
    <location>
        <begin position="6"/>
        <end position="97"/>
    </location>
</feature>
<dbReference type="InterPro" id="IPR002701">
    <property type="entry name" value="CM_II_prokaryot"/>
</dbReference>
<dbReference type="InterPro" id="IPR025714">
    <property type="entry name" value="Methyltranfer_dom"/>
</dbReference>
<evidence type="ECO:0000313" key="4">
    <source>
        <dbReference type="EMBL" id="KKT37247.1"/>
    </source>
</evidence>
<dbReference type="GO" id="GO:0046417">
    <property type="term" value="P:chorismate metabolic process"/>
    <property type="evidence" value="ECO:0007669"/>
    <property type="project" value="InterPro"/>
</dbReference>
<dbReference type="Proteomes" id="UP000033815">
    <property type="component" value="Unassembled WGS sequence"/>
</dbReference>
<dbReference type="GO" id="GO:0032259">
    <property type="term" value="P:methylation"/>
    <property type="evidence" value="ECO:0007669"/>
    <property type="project" value="UniProtKB-KW"/>
</dbReference>